<accession>A0AAV7H668</accession>
<dbReference type="EMBL" id="JAGFBR010000007">
    <property type="protein sequence ID" value="KAH0464457.1"/>
    <property type="molecule type" value="Genomic_DNA"/>
</dbReference>
<sequence>MDMLIIQMVDFAVMMEFHIISLDLPEQDLVFLAQIQVEISQKISVKDSIFGQILARRRRGLRCLRRPGFNRRDAPSSALTLHFFDLRAC</sequence>
<gene>
    <name evidence="1" type="ORF">IEQ34_007243</name>
</gene>
<dbReference type="Proteomes" id="UP000775213">
    <property type="component" value="Unassembled WGS sequence"/>
</dbReference>
<keyword evidence="2" id="KW-1185">Reference proteome</keyword>
<name>A0AAV7H668_DENCH</name>
<reference evidence="1 2" key="1">
    <citation type="journal article" date="2021" name="Hortic Res">
        <title>Chromosome-scale assembly of the Dendrobium chrysotoxum genome enhances the understanding of orchid evolution.</title>
        <authorList>
            <person name="Zhang Y."/>
            <person name="Zhang G.Q."/>
            <person name="Zhang D."/>
            <person name="Liu X.D."/>
            <person name="Xu X.Y."/>
            <person name="Sun W.H."/>
            <person name="Yu X."/>
            <person name="Zhu X."/>
            <person name="Wang Z.W."/>
            <person name="Zhao X."/>
            <person name="Zhong W.Y."/>
            <person name="Chen H."/>
            <person name="Yin W.L."/>
            <person name="Huang T."/>
            <person name="Niu S.C."/>
            <person name="Liu Z.J."/>
        </authorList>
    </citation>
    <scope>NUCLEOTIDE SEQUENCE [LARGE SCALE GENOMIC DNA]</scope>
    <source>
        <strain evidence="1">Lindl</strain>
    </source>
</reference>
<evidence type="ECO:0000313" key="2">
    <source>
        <dbReference type="Proteomes" id="UP000775213"/>
    </source>
</evidence>
<dbReference type="AlphaFoldDB" id="A0AAV7H668"/>
<proteinExistence type="predicted"/>
<evidence type="ECO:0000313" key="1">
    <source>
        <dbReference type="EMBL" id="KAH0464457.1"/>
    </source>
</evidence>
<protein>
    <submittedName>
        <fullName evidence="1">Uncharacterized protein</fullName>
    </submittedName>
</protein>
<organism evidence="1 2">
    <name type="scientific">Dendrobium chrysotoxum</name>
    <name type="common">Orchid</name>
    <dbReference type="NCBI Taxonomy" id="161865"/>
    <lineage>
        <taxon>Eukaryota</taxon>
        <taxon>Viridiplantae</taxon>
        <taxon>Streptophyta</taxon>
        <taxon>Embryophyta</taxon>
        <taxon>Tracheophyta</taxon>
        <taxon>Spermatophyta</taxon>
        <taxon>Magnoliopsida</taxon>
        <taxon>Liliopsida</taxon>
        <taxon>Asparagales</taxon>
        <taxon>Orchidaceae</taxon>
        <taxon>Epidendroideae</taxon>
        <taxon>Malaxideae</taxon>
        <taxon>Dendrobiinae</taxon>
        <taxon>Dendrobium</taxon>
    </lineage>
</organism>
<comment type="caution">
    <text evidence="1">The sequence shown here is derived from an EMBL/GenBank/DDBJ whole genome shotgun (WGS) entry which is preliminary data.</text>
</comment>